<dbReference type="EMBL" id="BJXB01000023">
    <property type="protein sequence ID" value="GEM48681.1"/>
    <property type="molecule type" value="Genomic_DNA"/>
</dbReference>
<dbReference type="Proteomes" id="UP000321306">
    <property type="component" value="Unassembled WGS sequence"/>
</dbReference>
<proteinExistence type="predicted"/>
<comment type="caution">
    <text evidence="1">The sequence shown here is derived from an EMBL/GenBank/DDBJ whole genome shotgun (WGS) entry which is preliminary data.</text>
</comment>
<dbReference type="RefSeq" id="WP_146887958.1">
    <property type="nucleotide sequence ID" value="NZ_BJXB01000023.1"/>
</dbReference>
<name>A0A511N8C1_DEIC1</name>
<organism evidence="1 2">
    <name type="scientific">Deinococcus cellulosilyticus (strain DSM 18568 / NBRC 106333 / KACC 11606 / 5516J-15)</name>
    <dbReference type="NCBI Taxonomy" id="1223518"/>
    <lineage>
        <taxon>Bacteria</taxon>
        <taxon>Thermotogati</taxon>
        <taxon>Deinococcota</taxon>
        <taxon>Deinococci</taxon>
        <taxon>Deinococcales</taxon>
        <taxon>Deinococcaceae</taxon>
        <taxon>Deinococcus</taxon>
    </lineage>
</organism>
<evidence type="ECO:0000313" key="2">
    <source>
        <dbReference type="Proteomes" id="UP000321306"/>
    </source>
</evidence>
<dbReference type="AlphaFoldDB" id="A0A511N8C1"/>
<accession>A0A511N8C1</accession>
<evidence type="ECO:0000313" key="1">
    <source>
        <dbReference type="EMBL" id="GEM48681.1"/>
    </source>
</evidence>
<reference evidence="1 2" key="1">
    <citation type="submission" date="2019-07" db="EMBL/GenBank/DDBJ databases">
        <title>Whole genome shotgun sequence of Deinococcus cellulosilyticus NBRC 106333.</title>
        <authorList>
            <person name="Hosoyama A."/>
            <person name="Uohara A."/>
            <person name="Ohji S."/>
            <person name="Ichikawa N."/>
        </authorList>
    </citation>
    <scope>NUCLEOTIDE SEQUENCE [LARGE SCALE GENOMIC DNA]</scope>
    <source>
        <strain evidence="1 2">NBRC 106333</strain>
    </source>
</reference>
<keyword evidence="2" id="KW-1185">Reference proteome</keyword>
<protein>
    <submittedName>
        <fullName evidence="1">Uncharacterized protein</fullName>
    </submittedName>
</protein>
<sequence length="81" mass="9306">MPKSDTEHNTHTFEHLVRLKLQNLALDTGDIHLGEATREISAVFLKLHEVLNEAHGEEATQKLLQEALRRVQRESGIRNRD</sequence>
<gene>
    <name evidence="1" type="ORF">DC3_43160</name>
</gene>